<feature type="transmembrane region" description="Helical" evidence="6">
    <location>
        <begin position="214"/>
        <end position="232"/>
    </location>
</feature>
<evidence type="ECO:0000256" key="4">
    <source>
        <dbReference type="ARBA" id="ARBA00022989"/>
    </source>
</evidence>
<dbReference type="EMBL" id="WXWW01000228">
    <property type="protein sequence ID" value="NAW66683.1"/>
    <property type="molecule type" value="Genomic_DNA"/>
</dbReference>
<keyword evidence="7" id="KW-0808">Transferase</keyword>
<reference evidence="7 8" key="1">
    <citation type="submission" date="2017-05" db="EMBL/GenBank/DDBJ databases">
        <title>High clonality and local adaptation shapes Vibrionaceae linages within an endangered oasis.</title>
        <authorList>
            <person name="Vazquez-Rosas-Landa M."/>
        </authorList>
    </citation>
    <scope>NUCLEOTIDE SEQUENCE [LARGE SCALE GENOMIC DNA]</scope>
    <source>
        <strain evidence="7 8">P46_P4S1P180</strain>
    </source>
</reference>
<name>A0A7X4WDI3_9GAMM</name>
<accession>A0A7X4WDI3</accession>
<evidence type="ECO:0000313" key="8">
    <source>
        <dbReference type="Proteomes" id="UP000465712"/>
    </source>
</evidence>
<dbReference type="Pfam" id="PF01040">
    <property type="entry name" value="UbiA"/>
    <property type="match status" value="1"/>
</dbReference>
<comment type="subcellular location">
    <subcellularLocation>
        <location evidence="1">Membrane</location>
        <topology evidence="1">Multi-pass membrane protein</topology>
    </subcellularLocation>
</comment>
<dbReference type="RefSeq" id="WP_161446159.1">
    <property type="nucleotide sequence ID" value="NZ_WXWW01000228.1"/>
</dbReference>
<dbReference type="Proteomes" id="UP000465712">
    <property type="component" value="Unassembled WGS sequence"/>
</dbReference>
<organism evidence="7 8">
    <name type="scientific">Photobacterium halotolerans</name>
    <dbReference type="NCBI Taxonomy" id="265726"/>
    <lineage>
        <taxon>Bacteria</taxon>
        <taxon>Pseudomonadati</taxon>
        <taxon>Pseudomonadota</taxon>
        <taxon>Gammaproteobacteria</taxon>
        <taxon>Vibrionales</taxon>
        <taxon>Vibrionaceae</taxon>
        <taxon>Photobacterium</taxon>
    </lineage>
</organism>
<dbReference type="GO" id="GO:0016765">
    <property type="term" value="F:transferase activity, transferring alkyl or aryl (other than methyl) groups"/>
    <property type="evidence" value="ECO:0007669"/>
    <property type="project" value="InterPro"/>
</dbReference>
<feature type="transmembrane region" description="Helical" evidence="6">
    <location>
        <begin position="185"/>
        <end position="202"/>
    </location>
</feature>
<evidence type="ECO:0000256" key="3">
    <source>
        <dbReference type="ARBA" id="ARBA00022692"/>
    </source>
</evidence>
<feature type="transmembrane region" description="Helical" evidence="6">
    <location>
        <begin position="159"/>
        <end position="179"/>
    </location>
</feature>
<evidence type="ECO:0000256" key="6">
    <source>
        <dbReference type="SAM" id="Phobius"/>
    </source>
</evidence>
<evidence type="ECO:0000313" key="7">
    <source>
        <dbReference type="EMBL" id="NAW66683.1"/>
    </source>
</evidence>
<dbReference type="InterPro" id="IPR000537">
    <property type="entry name" value="UbiA_prenyltransferase"/>
</dbReference>
<comment type="caution">
    <text evidence="7">The sequence shown here is derived from an EMBL/GenBank/DDBJ whole genome shotgun (WGS) entry which is preliminary data.</text>
</comment>
<keyword evidence="3 6" id="KW-0812">Transmembrane</keyword>
<keyword evidence="2" id="KW-1003">Cell membrane</keyword>
<feature type="transmembrane region" description="Helical" evidence="6">
    <location>
        <begin position="98"/>
        <end position="121"/>
    </location>
</feature>
<dbReference type="GO" id="GO:0016020">
    <property type="term" value="C:membrane"/>
    <property type="evidence" value="ECO:0007669"/>
    <property type="project" value="UniProtKB-SubCell"/>
</dbReference>
<evidence type="ECO:0000256" key="1">
    <source>
        <dbReference type="ARBA" id="ARBA00004141"/>
    </source>
</evidence>
<gene>
    <name evidence="7" type="ORF">CAG72_15830</name>
</gene>
<dbReference type="Gene3D" id="1.10.357.140">
    <property type="entry name" value="UbiA prenyltransferase"/>
    <property type="match status" value="1"/>
</dbReference>
<feature type="transmembrane region" description="Helical" evidence="6">
    <location>
        <begin position="287"/>
        <end position="304"/>
    </location>
</feature>
<evidence type="ECO:0000256" key="2">
    <source>
        <dbReference type="ARBA" id="ARBA00022475"/>
    </source>
</evidence>
<protein>
    <submittedName>
        <fullName evidence="7">Prenyltransferase</fullName>
    </submittedName>
</protein>
<keyword evidence="4 6" id="KW-1133">Transmembrane helix</keyword>
<proteinExistence type="predicted"/>
<feature type="transmembrane region" description="Helical" evidence="6">
    <location>
        <begin position="133"/>
        <end position="152"/>
    </location>
</feature>
<sequence length="311" mass="33921">MRLHTWLTLGRASNLPSVWSNVFAAALIAQASLSNEALSTGAMDNEEWIPGSVSLQIILWTGCLLSLSLMYLAGMFLNDAFDANWDRHNNNARPITQGKVSATAVWLNGLAMLALGIGLAGSVYQRAVPEQATYGWVAVGLLAALILLYNLVHKQFRHSAVLMGGCRLGVYLVAALMLADITPELFLAALALCLYISGITYVAREEHTNKVSQIGSVGLLFLPVILVSFLGYTFPYFWLYACSLSLYLLYTMQRCLFTPHKNVRGFIGGLLAAVPLLDGLMLASMNLILPSLLCVAVFFIMPGLQKWIQAT</sequence>
<keyword evidence="5 6" id="KW-0472">Membrane</keyword>
<feature type="transmembrane region" description="Helical" evidence="6">
    <location>
        <begin position="53"/>
        <end position="77"/>
    </location>
</feature>
<dbReference type="InterPro" id="IPR044878">
    <property type="entry name" value="UbiA_sf"/>
</dbReference>
<dbReference type="AlphaFoldDB" id="A0A7X4WDI3"/>
<evidence type="ECO:0000256" key="5">
    <source>
        <dbReference type="ARBA" id="ARBA00023136"/>
    </source>
</evidence>